<feature type="domain" description="Cyclic nucleotide-binding" evidence="1">
    <location>
        <begin position="12"/>
        <end position="116"/>
    </location>
</feature>
<dbReference type="Proteomes" id="UP000236340">
    <property type="component" value="Unassembled WGS sequence"/>
</dbReference>
<dbReference type="Pfam" id="PF00027">
    <property type="entry name" value="cNMP_binding"/>
    <property type="match status" value="1"/>
</dbReference>
<comment type="caution">
    <text evidence="2">The sequence shown here is derived from an EMBL/GenBank/DDBJ whole genome shotgun (WGS) entry which is preliminary data.</text>
</comment>
<evidence type="ECO:0000313" key="3">
    <source>
        <dbReference type="Proteomes" id="UP000236340"/>
    </source>
</evidence>
<dbReference type="InterPro" id="IPR014710">
    <property type="entry name" value="RmlC-like_jellyroll"/>
</dbReference>
<dbReference type="InterPro" id="IPR050397">
    <property type="entry name" value="Env_Response_Regulators"/>
</dbReference>
<organism evidence="2 3">
    <name type="scientific">Geothermobacter hydrogeniphilus</name>
    <dbReference type="NCBI Taxonomy" id="1969733"/>
    <lineage>
        <taxon>Bacteria</taxon>
        <taxon>Pseudomonadati</taxon>
        <taxon>Thermodesulfobacteriota</taxon>
        <taxon>Desulfuromonadia</taxon>
        <taxon>Desulfuromonadales</taxon>
        <taxon>Geothermobacteraceae</taxon>
        <taxon>Geothermobacter</taxon>
    </lineage>
</organism>
<dbReference type="InterPro" id="IPR000595">
    <property type="entry name" value="cNMP-bd_dom"/>
</dbReference>
<dbReference type="CDD" id="cd00038">
    <property type="entry name" value="CAP_ED"/>
    <property type="match status" value="1"/>
</dbReference>
<dbReference type="Gene3D" id="2.60.120.10">
    <property type="entry name" value="Jelly Rolls"/>
    <property type="match status" value="1"/>
</dbReference>
<dbReference type="GO" id="GO:0005829">
    <property type="term" value="C:cytosol"/>
    <property type="evidence" value="ECO:0007669"/>
    <property type="project" value="TreeGrafter"/>
</dbReference>
<dbReference type="GO" id="GO:0003700">
    <property type="term" value="F:DNA-binding transcription factor activity"/>
    <property type="evidence" value="ECO:0007669"/>
    <property type="project" value="TreeGrafter"/>
</dbReference>
<dbReference type="PROSITE" id="PS50042">
    <property type="entry name" value="CNMP_BINDING_3"/>
    <property type="match status" value="1"/>
</dbReference>
<dbReference type="AlphaFoldDB" id="A0A2K2H856"/>
<dbReference type="InterPro" id="IPR018490">
    <property type="entry name" value="cNMP-bd_dom_sf"/>
</dbReference>
<protein>
    <recommendedName>
        <fullName evidence="1">Cyclic nucleotide-binding domain-containing protein</fullName>
    </recommendedName>
</protein>
<evidence type="ECO:0000259" key="1">
    <source>
        <dbReference type="PROSITE" id="PS50042"/>
    </source>
</evidence>
<dbReference type="PANTHER" id="PTHR24567:SF74">
    <property type="entry name" value="HTH-TYPE TRANSCRIPTIONAL REGULATOR ARCR"/>
    <property type="match status" value="1"/>
</dbReference>
<reference evidence="2 3" key="1">
    <citation type="journal article" date="2018" name="Genome Announc.">
        <title>Genome Sequence of Geothermobacter sp. HR-1 Iron Reducer from the Loihi Seamount.</title>
        <authorList>
            <person name="Smith H."/>
            <person name="Abuyen K."/>
            <person name="Tremblay J."/>
            <person name="Savalia P."/>
            <person name="Perez-Rodriguez I."/>
            <person name="Emerson D."/>
            <person name="Tully B."/>
            <person name="Amend J."/>
        </authorList>
    </citation>
    <scope>NUCLEOTIDE SEQUENCE [LARGE SCALE GENOMIC DNA]</scope>
    <source>
        <strain evidence="2 3">HR-1</strain>
    </source>
</reference>
<accession>A0A2K2H856</accession>
<proteinExistence type="predicted"/>
<dbReference type="SMART" id="SM00100">
    <property type="entry name" value="cNMP"/>
    <property type="match status" value="1"/>
</dbReference>
<dbReference type="PANTHER" id="PTHR24567">
    <property type="entry name" value="CRP FAMILY TRANSCRIPTIONAL REGULATORY PROTEIN"/>
    <property type="match status" value="1"/>
</dbReference>
<gene>
    <name evidence="2" type="ORF">C2E25_12350</name>
</gene>
<name>A0A2K2H856_9BACT</name>
<evidence type="ECO:0000313" key="2">
    <source>
        <dbReference type="EMBL" id="PNU19447.1"/>
    </source>
</evidence>
<dbReference type="EMBL" id="PPFX01000030">
    <property type="protein sequence ID" value="PNU19447.1"/>
    <property type="molecule type" value="Genomic_DNA"/>
</dbReference>
<dbReference type="SUPFAM" id="SSF51206">
    <property type="entry name" value="cAMP-binding domain-like"/>
    <property type="match status" value="1"/>
</dbReference>
<sequence length="149" mass="16750">MMPSPADRISDLFYYLAEDDMAQLMSYFRFRHLPKGEVLWREGEPSEFIAFVVSGKLEARKETEFKGKQVIIGVISDGSIVGDAAIMDRRPVGATVLAMQDSALLCIAADDFDRLLEEQPILGMKLLKSMMLIMSTRMRHMAGRLAAIF</sequence>